<evidence type="ECO:0000313" key="3">
    <source>
        <dbReference type="Proteomes" id="UP000663868"/>
    </source>
</evidence>
<feature type="transmembrane region" description="Helical" evidence="1">
    <location>
        <begin position="85"/>
        <end position="106"/>
    </location>
</feature>
<comment type="caution">
    <text evidence="2">The sequence shown here is derived from an EMBL/GenBank/DDBJ whole genome shotgun (WGS) entry which is preliminary data.</text>
</comment>
<feature type="non-terminal residue" evidence="2">
    <location>
        <position position="118"/>
    </location>
</feature>
<organism evidence="2 3">
    <name type="scientific">Adineta steineri</name>
    <dbReference type="NCBI Taxonomy" id="433720"/>
    <lineage>
        <taxon>Eukaryota</taxon>
        <taxon>Metazoa</taxon>
        <taxon>Spiralia</taxon>
        <taxon>Gnathifera</taxon>
        <taxon>Rotifera</taxon>
        <taxon>Eurotatoria</taxon>
        <taxon>Bdelloidea</taxon>
        <taxon>Adinetida</taxon>
        <taxon>Adinetidae</taxon>
        <taxon>Adineta</taxon>
    </lineage>
</organism>
<protein>
    <submittedName>
        <fullName evidence="2">Uncharacterized protein</fullName>
    </submittedName>
</protein>
<name>A0A820M5Z4_9BILA</name>
<dbReference type="EMBL" id="CAJOBB010020386">
    <property type="protein sequence ID" value="CAF4367065.1"/>
    <property type="molecule type" value="Genomic_DNA"/>
</dbReference>
<feature type="non-terminal residue" evidence="2">
    <location>
        <position position="1"/>
    </location>
</feature>
<feature type="transmembrane region" description="Helical" evidence="1">
    <location>
        <begin position="12"/>
        <end position="30"/>
    </location>
</feature>
<reference evidence="2" key="1">
    <citation type="submission" date="2021-02" db="EMBL/GenBank/DDBJ databases">
        <authorList>
            <person name="Nowell W R."/>
        </authorList>
    </citation>
    <scope>NUCLEOTIDE SEQUENCE</scope>
</reference>
<keyword evidence="1" id="KW-0472">Membrane</keyword>
<evidence type="ECO:0000313" key="2">
    <source>
        <dbReference type="EMBL" id="CAF4367065.1"/>
    </source>
</evidence>
<evidence type="ECO:0000256" key="1">
    <source>
        <dbReference type="SAM" id="Phobius"/>
    </source>
</evidence>
<proteinExistence type="predicted"/>
<keyword evidence="1" id="KW-0812">Transmembrane</keyword>
<accession>A0A820M5Z4</accession>
<gene>
    <name evidence="2" type="ORF">KXQ929_LOCUS49146</name>
</gene>
<keyword evidence="1" id="KW-1133">Transmembrane helix</keyword>
<dbReference type="AlphaFoldDB" id="A0A820M5Z4"/>
<sequence length="118" mass="13496">LRRMLAVSRPFLILITIFFSILLILIYLYSHDHYQKEHLPKTEVLLPNGTKLFLTDKDSKGKSSELDHWHDKIKEKIQDSANFGFIHAFIASLSVIVVPSSGDIIYPSLNILIPKHAN</sequence>
<dbReference type="Proteomes" id="UP000663868">
    <property type="component" value="Unassembled WGS sequence"/>
</dbReference>